<dbReference type="PANTHER" id="PTHR33198">
    <property type="entry name" value="ANK_REP_REGION DOMAIN-CONTAINING PROTEIN-RELATED"/>
    <property type="match status" value="1"/>
</dbReference>
<accession>A0ABQ9HQJ4</accession>
<sequence length="227" mass="25932">MVVYFNVTEKLNLRVNTASFQIYFLAYDYKNIAIWFNIMGEDEVADYCEPEKNILHAQYVFFARKQGPGETFEQFLTDVKNLGKSCSFQAEDEILRDKIVLGCSNRHTQWRLLVEGDVIIDCAIEILRLAEITRIQAEQVQRSRKAYMDGVDRSSEQSLLTPSVPGAVDNILTRMSHILHEVADVISEGCDGNTNYYCHSVTSCVNSVLSWHQELVFWKTCSVNAVI</sequence>
<dbReference type="PANTHER" id="PTHR33198:SF19">
    <property type="entry name" value="CCHC-TYPE DOMAIN-CONTAINING PROTEIN"/>
    <property type="match status" value="1"/>
</dbReference>
<name>A0ABQ9HQJ4_9NEOP</name>
<organism evidence="1 2">
    <name type="scientific">Dryococelus australis</name>
    <dbReference type="NCBI Taxonomy" id="614101"/>
    <lineage>
        <taxon>Eukaryota</taxon>
        <taxon>Metazoa</taxon>
        <taxon>Ecdysozoa</taxon>
        <taxon>Arthropoda</taxon>
        <taxon>Hexapoda</taxon>
        <taxon>Insecta</taxon>
        <taxon>Pterygota</taxon>
        <taxon>Neoptera</taxon>
        <taxon>Polyneoptera</taxon>
        <taxon>Phasmatodea</taxon>
        <taxon>Verophasmatodea</taxon>
        <taxon>Anareolatae</taxon>
        <taxon>Phasmatidae</taxon>
        <taxon>Eurycanthinae</taxon>
        <taxon>Dryococelus</taxon>
    </lineage>
</organism>
<protein>
    <submittedName>
        <fullName evidence="1">Uncharacterized protein</fullName>
    </submittedName>
</protein>
<gene>
    <name evidence="1" type="ORF">PR048_012631</name>
</gene>
<dbReference type="Proteomes" id="UP001159363">
    <property type="component" value="Chromosome X"/>
</dbReference>
<comment type="caution">
    <text evidence="1">The sequence shown here is derived from an EMBL/GenBank/DDBJ whole genome shotgun (WGS) entry which is preliminary data.</text>
</comment>
<proteinExistence type="predicted"/>
<evidence type="ECO:0000313" key="1">
    <source>
        <dbReference type="EMBL" id="KAJ8886420.1"/>
    </source>
</evidence>
<dbReference type="EMBL" id="JARBHB010000004">
    <property type="protein sequence ID" value="KAJ8886420.1"/>
    <property type="molecule type" value="Genomic_DNA"/>
</dbReference>
<reference evidence="1 2" key="1">
    <citation type="submission" date="2023-02" db="EMBL/GenBank/DDBJ databases">
        <title>LHISI_Scaffold_Assembly.</title>
        <authorList>
            <person name="Stuart O.P."/>
            <person name="Cleave R."/>
            <person name="Magrath M.J.L."/>
            <person name="Mikheyev A.S."/>
        </authorList>
    </citation>
    <scope>NUCLEOTIDE SEQUENCE [LARGE SCALE GENOMIC DNA]</scope>
    <source>
        <strain evidence="1">Daus_M_001</strain>
        <tissue evidence="1">Leg muscle</tissue>
    </source>
</reference>
<evidence type="ECO:0000313" key="2">
    <source>
        <dbReference type="Proteomes" id="UP001159363"/>
    </source>
</evidence>
<keyword evidence="2" id="KW-1185">Reference proteome</keyword>